<proteinExistence type="predicted"/>
<dbReference type="EMBL" id="KZ107844">
    <property type="protein sequence ID" value="OSS49373.1"/>
    <property type="molecule type" value="Genomic_DNA"/>
</dbReference>
<gene>
    <name evidence="3" type="ORF">B5807_05590</name>
</gene>
<keyword evidence="4" id="KW-1185">Reference proteome</keyword>
<dbReference type="Gene3D" id="3.40.50.300">
    <property type="entry name" value="P-loop containing nucleotide triphosphate hydrolases"/>
    <property type="match status" value="1"/>
</dbReference>
<organism evidence="3 4">
    <name type="scientific">Epicoccum nigrum</name>
    <name type="common">Soil fungus</name>
    <name type="synonym">Epicoccum purpurascens</name>
    <dbReference type="NCBI Taxonomy" id="105696"/>
    <lineage>
        <taxon>Eukaryota</taxon>
        <taxon>Fungi</taxon>
        <taxon>Dikarya</taxon>
        <taxon>Ascomycota</taxon>
        <taxon>Pezizomycotina</taxon>
        <taxon>Dothideomycetes</taxon>
        <taxon>Pleosporomycetidae</taxon>
        <taxon>Pleosporales</taxon>
        <taxon>Pleosporineae</taxon>
        <taxon>Didymellaceae</taxon>
        <taxon>Epicoccum</taxon>
    </lineage>
</organism>
<evidence type="ECO:0008006" key="5">
    <source>
        <dbReference type="Google" id="ProtNLM"/>
    </source>
</evidence>
<dbReference type="Proteomes" id="UP000193240">
    <property type="component" value="Unassembled WGS sequence"/>
</dbReference>
<feature type="region of interest" description="Disordered" evidence="2">
    <location>
        <begin position="268"/>
        <end position="291"/>
    </location>
</feature>
<dbReference type="InterPro" id="IPR027417">
    <property type="entry name" value="P-loop_NTPase"/>
</dbReference>
<evidence type="ECO:0000256" key="1">
    <source>
        <dbReference type="SAM" id="Coils"/>
    </source>
</evidence>
<feature type="compositionally biased region" description="Low complexity" evidence="2">
    <location>
        <begin position="274"/>
        <end position="284"/>
    </location>
</feature>
<keyword evidence="1" id="KW-0175">Coiled coil</keyword>
<dbReference type="InParanoid" id="A0A1Y2M064"/>
<name>A0A1Y2M064_EPING</name>
<dbReference type="STRING" id="105696.A0A1Y2M064"/>
<reference evidence="3 4" key="1">
    <citation type="journal article" date="2017" name="Genome Announc.">
        <title>Genome sequence of the saprophytic ascomycete Epicoccum nigrum ICMP 19927 strain isolated from New Zealand.</title>
        <authorList>
            <person name="Fokin M."/>
            <person name="Fleetwood D."/>
            <person name="Weir B.S."/>
            <person name="Villas-Boas S.G."/>
        </authorList>
    </citation>
    <scope>NUCLEOTIDE SEQUENCE [LARGE SCALE GENOMIC DNA]</scope>
    <source>
        <strain evidence="3 4">ICMP 19927</strain>
    </source>
</reference>
<feature type="coiled-coil region" evidence="1">
    <location>
        <begin position="176"/>
        <end position="225"/>
    </location>
</feature>
<dbReference type="SUPFAM" id="SSF52540">
    <property type="entry name" value="P-loop containing nucleoside triphosphate hydrolases"/>
    <property type="match status" value="1"/>
</dbReference>
<evidence type="ECO:0000313" key="4">
    <source>
        <dbReference type="Proteomes" id="UP000193240"/>
    </source>
</evidence>
<protein>
    <recommendedName>
        <fullName evidence="5">G domain-containing protein</fullName>
    </recommendedName>
</protein>
<dbReference type="AlphaFoldDB" id="A0A1Y2M064"/>
<accession>A0A1Y2M064</accession>
<sequence>MIVTATCQAVGFSLVDRQVVQLVDTPGFSDTTRPDLDVLKAIAGWLQTNKAEIAGVVHLHRIDERRFTSTHRLTFDIVRAMCGKHFYPHLVLCTTMWNKLHRDVVSEVTERESELVGADDLWNPLISRHAKYMPYTGDQASGPAIVQQLLERPATGKMELQLELRNPCDVEDTGACRVITAELRKKEERLQQERLEEEEEERELREQFRFEREALQRDEQKKQKERAEQGKKTTFTFNDREYSEATLSKEIGRKGIGTELIFNKEMPETPKGWTATTPPAETAPYSSQSSPDLLRSIPSDFGGWTDMLDFEEAANLYRVHVAEAKDIQEYQQVYNSFIHANPRCPNGMTPLDRAVNPRVREFLLSYGGRTTRIGSHGKRVLCNKQETLAQLALDDYYPRSAAFGKFLFEDHVDASSESFAQMRTELQKLHLLHYSENTGGALVSGFPNPWHKPT</sequence>
<evidence type="ECO:0000313" key="3">
    <source>
        <dbReference type="EMBL" id="OSS49373.1"/>
    </source>
</evidence>
<evidence type="ECO:0000256" key="2">
    <source>
        <dbReference type="SAM" id="MobiDB-lite"/>
    </source>
</evidence>